<dbReference type="InterPro" id="IPR013762">
    <property type="entry name" value="Integrase-like_cat_sf"/>
</dbReference>
<dbReference type="Gene3D" id="1.10.443.10">
    <property type="entry name" value="Intergrase catalytic core"/>
    <property type="match status" value="1"/>
</dbReference>
<dbReference type="EMBL" id="CP036265">
    <property type="protein sequence ID" value="QDT16605.1"/>
    <property type="molecule type" value="Genomic_DNA"/>
</dbReference>
<dbReference type="GO" id="GO:0015074">
    <property type="term" value="P:DNA integration"/>
    <property type="evidence" value="ECO:0007669"/>
    <property type="project" value="InterPro"/>
</dbReference>
<organism evidence="4 5">
    <name type="scientific">Alienimonas californiensis</name>
    <dbReference type="NCBI Taxonomy" id="2527989"/>
    <lineage>
        <taxon>Bacteria</taxon>
        <taxon>Pseudomonadati</taxon>
        <taxon>Planctomycetota</taxon>
        <taxon>Planctomycetia</taxon>
        <taxon>Planctomycetales</taxon>
        <taxon>Planctomycetaceae</taxon>
        <taxon>Alienimonas</taxon>
    </lineage>
</organism>
<dbReference type="Pfam" id="PF00589">
    <property type="entry name" value="Phage_integrase"/>
    <property type="match status" value="1"/>
</dbReference>
<dbReference type="AlphaFoldDB" id="A0A517PB47"/>
<feature type="region of interest" description="Disordered" evidence="2">
    <location>
        <begin position="341"/>
        <end position="360"/>
    </location>
</feature>
<keyword evidence="5" id="KW-1185">Reference proteome</keyword>
<feature type="region of interest" description="Disordered" evidence="2">
    <location>
        <begin position="314"/>
        <end position="335"/>
    </location>
</feature>
<sequence>MPRRPSKPPSYRLHKPSGQARVILAGKHHYLGAFGAPESKEAYARLIAERFLAPGPAADCSNAPDTPDSGVATGAASGVSGGVSQSPVPRRRSVNDLMVAYLDHAEGYYARDGEPTQELTDVKASLKPLRLLYGRTPADEFGPKKLKAVRDHMVAVQGLSRKVTNARVNRIRRFFKWCASEELVPSSVFHGLQSVDGLRMGRTAARETAPVKPVPDADVEATLPFLSPPVAAMVKVQRLTGMRPGEVVQMKPGDVDRNGEVWVYRPECHKNEWRGQERTVPLGPKAQAVFAPFLDGRPDDKPLFSPKEAEQWRYAESPPYAGRERATERYPSETRRLAAAKAARRKQKRKPERKARDHYDRDSYRRAVTYGIEKAARAGVAIDSWSPARLRHAKATEVRAAAGLEAAQAALGHKRADVTQIYAERNLSAAVELAKASG</sequence>
<feature type="compositionally biased region" description="Basic residues" evidence="2">
    <location>
        <begin position="342"/>
        <end position="353"/>
    </location>
</feature>
<protein>
    <submittedName>
        <fullName evidence="4">Site-specific tyrosine recombinase XerD</fullName>
    </submittedName>
</protein>
<reference evidence="4 5" key="1">
    <citation type="submission" date="2019-02" db="EMBL/GenBank/DDBJ databases">
        <title>Deep-cultivation of Planctomycetes and their phenomic and genomic characterization uncovers novel biology.</title>
        <authorList>
            <person name="Wiegand S."/>
            <person name="Jogler M."/>
            <person name="Boedeker C."/>
            <person name="Pinto D."/>
            <person name="Vollmers J."/>
            <person name="Rivas-Marin E."/>
            <person name="Kohn T."/>
            <person name="Peeters S.H."/>
            <person name="Heuer A."/>
            <person name="Rast P."/>
            <person name="Oberbeckmann S."/>
            <person name="Bunk B."/>
            <person name="Jeske O."/>
            <person name="Meyerdierks A."/>
            <person name="Storesund J.E."/>
            <person name="Kallscheuer N."/>
            <person name="Luecker S."/>
            <person name="Lage O.M."/>
            <person name="Pohl T."/>
            <person name="Merkel B.J."/>
            <person name="Hornburger P."/>
            <person name="Mueller R.-W."/>
            <person name="Bruemmer F."/>
            <person name="Labrenz M."/>
            <person name="Spormann A.M."/>
            <person name="Op den Camp H."/>
            <person name="Overmann J."/>
            <person name="Amann R."/>
            <person name="Jetten M.S.M."/>
            <person name="Mascher T."/>
            <person name="Medema M.H."/>
            <person name="Devos D.P."/>
            <person name="Kaster A.-K."/>
            <person name="Ovreas L."/>
            <person name="Rohde M."/>
            <person name="Galperin M.Y."/>
            <person name="Jogler C."/>
        </authorList>
    </citation>
    <scope>NUCLEOTIDE SEQUENCE [LARGE SCALE GENOMIC DNA]</scope>
    <source>
        <strain evidence="4 5">CA12</strain>
    </source>
</reference>
<dbReference type="PANTHER" id="PTHR30349">
    <property type="entry name" value="PHAGE INTEGRASE-RELATED"/>
    <property type="match status" value="1"/>
</dbReference>
<dbReference type="PANTHER" id="PTHR30349:SF64">
    <property type="entry name" value="PROPHAGE INTEGRASE INTD-RELATED"/>
    <property type="match status" value="1"/>
</dbReference>
<gene>
    <name evidence="4" type="ORF">CA12_27110</name>
</gene>
<keyword evidence="1" id="KW-0233">DNA recombination</keyword>
<dbReference type="OrthoDB" id="254233at2"/>
<feature type="domain" description="Tyr recombinase" evidence="3">
    <location>
        <begin position="209"/>
        <end position="438"/>
    </location>
</feature>
<evidence type="ECO:0000256" key="1">
    <source>
        <dbReference type="ARBA" id="ARBA00023172"/>
    </source>
</evidence>
<proteinExistence type="predicted"/>
<dbReference type="KEGG" id="acaf:CA12_27110"/>
<evidence type="ECO:0000313" key="5">
    <source>
        <dbReference type="Proteomes" id="UP000318741"/>
    </source>
</evidence>
<feature type="compositionally biased region" description="Low complexity" evidence="2">
    <location>
        <begin position="69"/>
        <end position="86"/>
    </location>
</feature>
<accession>A0A517PB47</accession>
<dbReference type="InterPro" id="IPR002104">
    <property type="entry name" value="Integrase_catalytic"/>
</dbReference>
<dbReference type="RefSeq" id="WP_145359445.1">
    <property type="nucleotide sequence ID" value="NZ_CP036265.1"/>
</dbReference>
<feature type="compositionally biased region" description="Basic and acidic residues" evidence="2">
    <location>
        <begin position="322"/>
        <end position="335"/>
    </location>
</feature>
<dbReference type="Proteomes" id="UP000318741">
    <property type="component" value="Chromosome"/>
</dbReference>
<dbReference type="InterPro" id="IPR050090">
    <property type="entry name" value="Tyrosine_recombinase_XerCD"/>
</dbReference>
<dbReference type="SUPFAM" id="SSF56349">
    <property type="entry name" value="DNA breaking-rejoining enzymes"/>
    <property type="match status" value="1"/>
</dbReference>
<feature type="region of interest" description="Disordered" evidence="2">
    <location>
        <begin position="58"/>
        <end position="89"/>
    </location>
</feature>
<name>A0A517PB47_9PLAN</name>
<dbReference type="PROSITE" id="PS51898">
    <property type="entry name" value="TYR_RECOMBINASE"/>
    <property type="match status" value="1"/>
</dbReference>
<dbReference type="InterPro" id="IPR011010">
    <property type="entry name" value="DNA_brk_join_enz"/>
</dbReference>
<dbReference type="GO" id="GO:0003677">
    <property type="term" value="F:DNA binding"/>
    <property type="evidence" value="ECO:0007669"/>
    <property type="project" value="InterPro"/>
</dbReference>
<dbReference type="GO" id="GO:0006310">
    <property type="term" value="P:DNA recombination"/>
    <property type="evidence" value="ECO:0007669"/>
    <property type="project" value="UniProtKB-KW"/>
</dbReference>
<dbReference type="CDD" id="cd00397">
    <property type="entry name" value="DNA_BRE_C"/>
    <property type="match status" value="1"/>
</dbReference>
<evidence type="ECO:0000259" key="3">
    <source>
        <dbReference type="PROSITE" id="PS51898"/>
    </source>
</evidence>
<evidence type="ECO:0000256" key="2">
    <source>
        <dbReference type="SAM" id="MobiDB-lite"/>
    </source>
</evidence>
<evidence type="ECO:0000313" key="4">
    <source>
        <dbReference type="EMBL" id="QDT16605.1"/>
    </source>
</evidence>